<keyword evidence="1" id="KW-0472">Membrane</keyword>
<dbReference type="PANTHER" id="PTHR30188">
    <property type="entry name" value="ABC TRANSPORTER PERMEASE PROTEIN-RELATED"/>
    <property type="match status" value="1"/>
</dbReference>
<protein>
    <recommendedName>
        <fullName evidence="4">Phospholipid/cholesterol/gamma-HCH transport system permease protein</fullName>
    </recommendedName>
</protein>
<feature type="transmembrane region" description="Helical" evidence="1">
    <location>
        <begin position="233"/>
        <end position="252"/>
    </location>
</feature>
<proteinExistence type="predicted"/>
<dbReference type="EMBL" id="BMIB01000001">
    <property type="protein sequence ID" value="GGH57182.1"/>
    <property type="molecule type" value="Genomic_DNA"/>
</dbReference>
<organism evidence="2 3">
    <name type="scientific">Filimonas zeae</name>
    <dbReference type="NCBI Taxonomy" id="1737353"/>
    <lineage>
        <taxon>Bacteria</taxon>
        <taxon>Pseudomonadati</taxon>
        <taxon>Bacteroidota</taxon>
        <taxon>Chitinophagia</taxon>
        <taxon>Chitinophagales</taxon>
        <taxon>Chitinophagaceae</taxon>
        <taxon>Filimonas</taxon>
    </lineage>
</organism>
<keyword evidence="3" id="KW-1185">Reference proteome</keyword>
<feature type="transmembrane region" description="Helical" evidence="1">
    <location>
        <begin position="45"/>
        <end position="70"/>
    </location>
</feature>
<reference evidence="2" key="2">
    <citation type="submission" date="2020-09" db="EMBL/GenBank/DDBJ databases">
        <authorList>
            <person name="Sun Q."/>
            <person name="Zhou Y."/>
        </authorList>
    </citation>
    <scope>NUCLEOTIDE SEQUENCE</scope>
    <source>
        <strain evidence="2">CGMCC 1.15290</strain>
    </source>
</reference>
<evidence type="ECO:0000313" key="3">
    <source>
        <dbReference type="Proteomes" id="UP000627292"/>
    </source>
</evidence>
<keyword evidence="1" id="KW-1133">Transmembrane helix</keyword>
<dbReference type="Proteomes" id="UP000627292">
    <property type="component" value="Unassembled WGS sequence"/>
</dbReference>
<evidence type="ECO:0008006" key="4">
    <source>
        <dbReference type="Google" id="ProtNLM"/>
    </source>
</evidence>
<dbReference type="AlphaFoldDB" id="A0A917IMJ7"/>
<evidence type="ECO:0000256" key="1">
    <source>
        <dbReference type="SAM" id="Phobius"/>
    </source>
</evidence>
<reference evidence="2" key="1">
    <citation type="journal article" date="2014" name="Int. J. Syst. Evol. Microbiol.">
        <title>Complete genome sequence of Corynebacterium casei LMG S-19264T (=DSM 44701T), isolated from a smear-ripened cheese.</title>
        <authorList>
            <consortium name="US DOE Joint Genome Institute (JGI-PGF)"/>
            <person name="Walter F."/>
            <person name="Albersmeier A."/>
            <person name="Kalinowski J."/>
            <person name="Ruckert C."/>
        </authorList>
    </citation>
    <scope>NUCLEOTIDE SEQUENCE</scope>
    <source>
        <strain evidence="2">CGMCC 1.15290</strain>
    </source>
</reference>
<accession>A0A917IMJ7</accession>
<dbReference type="PANTHER" id="PTHR30188:SF4">
    <property type="entry name" value="PROTEIN TRIGALACTOSYLDIACYLGLYCEROL 1, CHLOROPLASTIC"/>
    <property type="match status" value="1"/>
</dbReference>
<feature type="transmembrane region" description="Helical" evidence="1">
    <location>
        <begin position="196"/>
        <end position="218"/>
    </location>
</feature>
<keyword evidence="1" id="KW-0812">Transmembrane</keyword>
<comment type="caution">
    <text evidence="2">The sequence shown here is derived from an EMBL/GenBank/DDBJ whole genome shotgun (WGS) entry which is preliminary data.</text>
</comment>
<dbReference type="InterPro" id="IPR030802">
    <property type="entry name" value="Permease_MalE"/>
</dbReference>
<evidence type="ECO:0000313" key="2">
    <source>
        <dbReference type="EMBL" id="GGH57182.1"/>
    </source>
</evidence>
<sequence>MQPVKHLVALLTLTGRYIFFIRSAFRKPENRNVYWRAFIEQCEEIGLRSFWVVLGISAFLGMVTVVQTAYMITIPVIPKFVIGMVARDSVILELAPTGLGCVLSSIVGYRIAAEIGYMRLSEQIDAQEMMGINTKAFIILPRVFAGLYMIPLLMILSIVVSLVAGGIAGVSRGILTEHQYRFGLLNDFKPSGVTMAFVKIFVFSFLIPTISSFMGYYAKGDELQVTKAATRSVTVNCVLILLADYIITSIMLDF</sequence>
<dbReference type="Pfam" id="PF02405">
    <property type="entry name" value="MlaE"/>
    <property type="match status" value="1"/>
</dbReference>
<name>A0A917IMJ7_9BACT</name>
<dbReference type="GO" id="GO:0005548">
    <property type="term" value="F:phospholipid transporter activity"/>
    <property type="evidence" value="ECO:0007669"/>
    <property type="project" value="TreeGrafter"/>
</dbReference>
<feature type="transmembrane region" description="Helical" evidence="1">
    <location>
        <begin position="90"/>
        <end position="112"/>
    </location>
</feature>
<gene>
    <name evidence="2" type="ORF">GCM10011379_01580</name>
</gene>
<dbReference type="GO" id="GO:0043190">
    <property type="term" value="C:ATP-binding cassette (ABC) transporter complex"/>
    <property type="evidence" value="ECO:0007669"/>
    <property type="project" value="InterPro"/>
</dbReference>